<dbReference type="KEGG" id="cmet:K6K41_20285"/>
<accession>A0A9E6R7A6</accession>
<protein>
    <submittedName>
        <fullName evidence="2">Uncharacterized protein</fullName>
    </submittedName>
</protein>
<organism evidence="2 3">
    <name type="scientific">Chenggangzhangella methanolivorans</name>
    <dbReference type="NCBI Taxonomy" id="1437009"/>
    <lineage>
        <taxon>Bacteria</taxon>
        <taxon>Pseudomonadati</taxon>
        <taxon>Pseudomonadota</taxon>
        <taxon>Alphaproteobacteria</taxon>
        <taxon>Hyphomicrobiales</taxon>
        <taxon>Methylopilaceae</taxon>
        <taxon>Chenggangzhangella</taxon>
    </lineage>
</organism>
<dbReference type="EMBL" id="CP081869">
    <property type="protein sequence ID" value="QZN99154.1"/>
    <property type="molecule type" value="Genomic_DNA"/>
</dbReference>
<evidence type="ECO:0000313" key="2">
    <source>
        <dbReference type="EMBL" id="QZN99154.1"/>
    </source>
</evidence>
<sequence length="140" mass="15962">MSEPNVVLTLRRKRDEIETAIVTYTRRLEEARRDLQHVAATLQLFEAAAAPDGVRVYQDVHRLFRKGEMTGICKAALAERGPMDTRELAYAVMKAKGFAADEELRKAITYRIVQALRMQEKRGSVSGRGRRKGLRVWAFV</sequence>
<keyword evidence="3" id="KW-1185">Reference proteome</keyword>
<gene>
    <name evidence="2" type="ORF">K6K41_20285</name>
</gene>
<dbReference type="Proteomes" id="UP000825701">
    <property type="component" value="Chromosome"/>
</dbReference>
<proteinExistence type="predicted"/>
<dbReference type="AlphaFoldDB" id="A0A9E6R7A6"/>
<keyword evidence="1" id="KW-0175">Coiled coil</keyword>
<name>A0A9E6R7A6_9HYPH</name>
<evidence type="ECO:0000256" key="1">
    <source>
        <dbReference type="SAM" id="Coils"/>
    </source>
</evidence>
<feature type="coiled-coil region" evidence="1">
    <location>
        <begin position="14"/>
        <end position="48"/>
    </location>
</feature>
<evidence type="ECO:0000313" key="3">
    <source>
        <dbReference type="Proteomes" id="UP000825701"/>
    </source>
</evidence>
<dbReference type="RefSeq" id="WP_261402185.1">
    <property type="nucleotide sequence ID" value="NZ_CP081869.1"/>
</dbReference>
<reference evidence="2" key="1">
    <citation type="submission" date="2021-08" db="EMBL/GenBank/DDBJ databases">
        <authorList>
            <person name="Zhang H."/>
            <person name="Xu M."/>
            <person name="Yu Z."/>
            <person name="Yang L."/>
            <person name="Cai Y."/>
        </authorList>
    </citation>
    <scope>NUCLEOTIDE SEQUENCE</scope>
    <source>
        <strain evidence="2">CHL1</strain>
    </source>
</reference>